<dbReference type="EMBL" id="JACCJB010000017">
    <property type="protein sequence ID" value="KAF6220142.1"/>
    <property type="molecule type" value="Genomic_DNA"/>
</dbReference>
<dbReference type="SUPFAM" id="SSF52047">
    <property type="entry name" value="RNI-like"/>
    <property type="match status" value="1"/>
</dbReference>
<reference evidence="1 2" key="1">
    <citation type="journal article" date="2020" name="Genomics">
        <title>Complete, high-quality genomes from long-read metagenomic sequencing of two wolf lichen thalli reveals enigmatic genome architecture.</title>
        <authorList>
            <person name="McKenzie S.K."/>
            <person name="Walston R.F."/>
            <person name="Allen J.L."/>
        </authorList>
    </citation>
    <scope>NUCLEOTIDE SEQUENCE [LARGE SCALE GENOMIC DNA]</scope>
    <source>
        <strain evidence="1">WasteWater1</strain>
    </source>
</reference>
<dbReference type="RefSeq" id="XP_037149577.1">
    <property type="nucleotide sequence ID" value="XM_037294196.1"/>
</dbReference>
<evidence type="ECO:0000313" key="1">
    <source>
        <dbReference type="EMBL" id="KAF6220142.1"/>
    </source>
</evidence>
<dbReference type="AlphaFoldDB" id="A0A8H6CAW4"/>
<evidence type="ECO:0000313" key="2">
    <source>
        <dbReference type="Proteomes" id="UP000593566"/>
    </source>
</evidence>
<dbReference type="GeneID" id="59331684"/>
<dbReference type="Proteomes" id="UP000593566">
    <property type="component" value="Unassembled WGS sequence"/>
</dbReference>
<comment type="caution">
    <text evidence="1">The sequence shown here is derived from an EMBL/GenBank/DDBJ whole genome shotgun (WGS) entry which is preliminary data.</text>
</comment>
<accession>A0A8H6CAW4</accession>
<organism evidence="1 2">
    <name type="scientific">Letharia lupina</name>
    <dbReference type="NCBI Taxonomy" id="560253"/>
    <lineage>
        <taxon>Eukaryota</taxon>
        <taxon>Fungi</taxon>
        <taxon>Dikarya</taxon>
        <taxon>Ascomycota</taxon>
        <taxon>Pezizomycotina</taxon>
        <taxon>Lecanoromycetes</taxon>
        <taxon>OSLEUM clade</taxon>
        <taxon>Lecanoromycetidae</taxon>
        <taxon>Lecanorales</taxon>
        <taxon>Lecanorineae</taxon>
        <taxon>Parmeliaceae</taxon>
        <taxon>Letharia</taxon>
    </lineage>
</organism>
<sequence length="322" mass="36007">MSVSSAAEEAMGPMGKPMLETIASEVKDHIFSYLPQETLLCLLLTSPVLSEEAVVLLYHSPKFRSTYRFAQFVTTVSHSRPYADLVRVFELSDRKEAEDRANGFASWREWKYREIPLYAAKAPPKQLMEPKKKTYKGTHPGTNYLFNKTSLSMPIGPVVHVLAACRNIRQLKLNFGGLTNDDLIDSLNYPSIAISGMVFGSDLARSWTQGSADVESVQPSFLIRHLTSLLKLEYVHIRNAPWLTGEDVQSIVWNCPRLKEVDFRDSGKVMQDQALVVSGKTAKWEIPWAMKGSRKECAATLPAGLASESLATVSRGSEREKH</sequence>
<protein>
    <recommendedName>
        <fullName evidence="3">F-box domain-containing protein</fullName>
    </recommendedName>
</protein>
<gene>
    <name evidence="1" type="ORF">HO133_003273</name>
</gene>
<proteinExistence type="predicted"/>
<keyword evidence="2" id="KW-1185">Reference proteome</keyword>
<evidence type="ECO:0008006" key="3">
    <source>
        <dbReference type="Google" id="ProtNLM"/>
    </source>
</evidence>
<name>A0A8H6CAW4_9LECA</name>